<dbReference type="AlphaFoldDB" id="A0A517QMK0"/>
<dbReference type="Gene3D" id="3.40.50.1820">
    <property type="entry name" value="alpha/beta hydrolase"/>
    <property type="match status" value="1"/>
</dbReference>
<dbReference type="KEGG" id="tpol:Mal48_21170"/>
<sequence length="275" mass="29462">MTRLQLRSILFSGIFLACFLSVTEPLEAQDLKLHTTPGGVEYGTWGSPEPGPAPTLFIFSGTIEGTLKDAYFRQCGNALAEQGYLCVSIDLPCHGKQAIDGETSGLGGWNLRIANGENVAAEFQKRASEVLDHLIQTKVADPDQIAAAGTSRGGYMAIQFAAADERVKCVAGFAPVTDLAALREFAGNEELPLVKRLSLESQAKQLAGRPVWVIIGDRDDRVSTKSAMDFALALSAEAVAKDVPSRLELHIISEPRGHTTPKGAAEQAASWILQQ</sequence>
<keyword evidence="3" id="KW-1185">Reference proteome</keyword>
<dbReference type="Proteomes" id="UP000315724">
    <property type="component" value="Chromosome"/>
</dbReference>
<dbReference type="SUPFAM" id="SSF53474">
    <property type="entry name" value="alpha/beta-Hydrolases"/>
    <property type="match status" value="1"/>
</dbReference>
<evidence type="ECO:0000313" key="2">
    <source>
        <dbReference type="EMBL" id="QDT32869.1"/>
    </source>
</evidence>
<dbReference type="RefSeq" id="WP_145198468.1">
    <property type="nucleotide sequence ID" value="NZ_CP036267.1"/>
</dbReference>
<dbReference type="InterPro" id="IPR050261">
    <property type="entry name" value="FrsA_esterase"/>
</dbReference>
<dbReference type="PANTHER" id="PTHR22946">
    <property type="entry name" value="DIENELACTONE HYDROLASE DOMAIN-CONTAINING PROTEIN-RELATED"/>
    <property type="match status" value="1"/>
</dbReference>
<organism evidence="2 3">
    <name type="scientific">Thalassoglobus polymorphus</name>
    <dbReference type="NCBI Taxonomy" id="2527994"/>
    <lineage>
        <taxon>Bacteria</taxon>
        <taxon>Pseudomonadati</taxon>
        <taxon>Planctomycetota</taxon>
        <taxon>Planctomycetia</taxon>
        <taxon>Planctomycetales</taxon>
        <taxon>Planctomycetaceae</taxon>
        <taxon>Thalassoglobus</taxon>
    </lineage>
</organism>
<proteinExistence type="predicted"/>
<dbReference type="InterPro" id="IPR001375">
    <property type="entry name" value="Peptidase_S9_cat"/>
</dbReference>
<dbReference type="InterPro" id="IPR029058">
    <property type="entry name" value="AB_hydrolase_fold"/>
</dbReference>
<dbReference type="GO" id="GO:0006508">
    <property type="term" value="P:proteolysis"/>
    <property type="evidence" value="ECO:0007669"/>
    <property type="project" value="InterPro"/>
</dbReference>
<accession>A0A517QMK0</accession>
<dbReference type="EMBL" id="CP036267">
    <property type="protein sequence ID" value="QDT32869.1"/>
    <property type="molecule type" value="Genomic_DNA"/>
</dbReference>
<dbReference type="OrthoDB" id="9765647at2"/>
<gene>
    <name evidence="2" type="ORF">Mal48_21170</name>
</gene>
<feature type="domain" description="Peptidase S9 prolyl oligopeptidase catalytic" evidence="1">
    <location>
        <begin position="128"/>
        <end position="251"/>
    </location>
</feature>
<evidence type="ECO:0000313" key="3">
    <source>
        <dbReference type="Proteomes" id="UP000315724"/>
    </source>
</evidence>
<evidence type="ECO:0000259" key="1">
    <source>
        <dbReference type="Pfam" id="PF00326"/>
    </source>
</evidence>
<reference evidence="2 3" key="1">
    <citation type="submission" date="2019-02" db="EMBL/GenBank/DDBJ databases">
        <title>Deep-cultivation of Planctomycetes and their phenomic and genomic characterization uncovers novel biology.</title>
        <authorList>
            <person name="Wiegand S."/>
            <person name="Jogler M."/>
            <person name="Boedeker C."/>
            <person name="Pinto D."/>
            <person name="Vollmers J."/>
            <person name="Rivas-Marin E."/>
            <person name="Kohn T."/>
            <person name="Peeters S.H."/>
            <person name="Heuer A."/>
            <person name="Rast P."/>
            <person name="Oberbeckmann S."/>
            <person name="Bunk B."/>
            <person name="Jeske O."/>
            <person name="Meyerdierks A."/>
            <person name="Storesund J.E."/>
            <person name="Kallscheuer N."/>
            <person name="Luecker S."/>
            <person name="Lage O.M."/>
            <person name="Pohl T."/>
            <person name="Merkel B.J."/>
            <person name="Hornburger P."/>
            <person name="Mueller R.-W."/>
            <person name="Bruemmer F."/>
            <person name="Labrenz M."/>
            <person name="Spormann A.M."/>
            <person name="Op den Camp H."/>
            <person name="Overmann J."/>
            <person name="Amann R."/>
            <person name="Jetten M.S.M."/>
            <person name="Mascher T."/>
            <person name="Medema M.H."/>
            <person name="Devos D.P."/>
            <person name="Kaster A.-K."/>
            <person name="Ovreas L."/>
            <person name="Rohde M."/>
            <person name="Galperin M.Y."/>
            <person name="Jogler C."/>
        </authorList>
    </citation>
    <scope>NUCLEOTIDE SEQUENCE [LARGE SCALE GENOMIC DNA]</scope>
    <source>
        <strain evidence="2 3">Mal48</strain>
    </source>
</reference>
<dbReference type="Pfam" id="PF00326">
    <property type="entry name" value="Peptidase_S9"/>
    <property type="match status" value="1"/>
</dbReference>
<dbReference type="GO" id="GO:0008236">
    <property type="term" value="F:serine-type peptidase activity"/>
    <property type="evidence" value="ECO:0007669"/>
    <property type="project" value="InterPro"/>
</dbReference>
<protein>
    <submittedName>
        <fullName evidence="2">Esterase</fullName>
    </submittedName>
</protein>
<name>A0A517QMK0_9PLAN</name>
<dbReference type="PROSITE" id="PS51257">
    <property type="entry name" value="PROKAR_LIPOPROTEIN"/>
    <property type="match status" value="1"/>
</dbReference>